<feature type="domain" description="Post-SET" evidence="18">
    <location>
        <begin position="1038"/>
        <end position="1054"/>
    </location>
</feature>
<evidence type="ECO:0000256" key="8">
    <source>
        <dbReference type="ARBA" id="ARBA00022833"/>
    </source>
</evidence>
<dbReference type="Gene3D" id="2.30.30.140">
    <property type="match status" value="1"/>
</dbReference>
<comment type="catalytic activity">
    <reaction evidence="11">
        <text>L-lysyl-[histone] + S-adenosyl-L-methionine = N(6)-methyl-L-lysyl-[histone] + S-adenosyl-L-homocysteine + H(+)</text>
        <dbReference type="Rhea" id="RHEA:10024"/>
        <dbReference type="Rhea" id="RHEA-COMP:9845"/>
        <dbReference type="Rhea" id="RHEA-COMP:9846"/>
        <dbReference type="ChEBI" id="CHEBI:15378"/>
        <dbReference type="ChEBI" id="CHEBI:29969"/>
        <dbReference type="ChEBI" id="CHEBI:57856"/>
        <dbReference type="ChEBI" id="CHEBI:59789"/>
        <dbReference type="ChEBI" id="CHEBI:61929"/>
    </reaction>
</comment>
<dbReference type="FunFam" id="3.30.40.10:FF:000464">
    <property type="entry name" value="Histone-lysine N-methyltransferase"/>
    <property type="match status" value="1"/>
</dbReference>
<dbReference type="SUPFAM" id="SSF63748">
    <property type="entry name" value="Tudor/PWWP/MBT"/>
    <property type="match status" value="1"/>
</dbReference>
<dbReference type="PROSITE" id="PS51805">
    <property type="entry name" value="EPHD"/>
    <property type="match status" value="1"/>
</dbReference>
<dbReference type="CDD" id="cd10518">
    <property type="entry name" value="SET_SETD1-like"/>
    <property type="match status" value="1"/>
</dbReference>
<evidence type="ECO:0000259" key="19">
    <source>
        <dbReference type="PROSITE" id="PS51805"/>
    </source>
</evidence>
<dbReference type="CDD" id="cd15517">
    <property type="entry name" value="PHD_TCF19_like"/>
    <property type="match status" value="1"/>
</dbReference>
<keyword evidence="9" id="KW-0156">Chromatin regulator</keyword>
<dbReference type="Gene3D" id="3.30.40.10">
    <property type="entry name" value="Zinc/RING finger domain, C3HC4 (zinc finger)"/>
    <property type="match status" value="3"/>
</dbReference>
<dbReference type="InterPro" id="IPR000313">
    <property type="entry name" value="PWWP_dom"/>
</dbReference>
<dbReference type="SUPFAM" id="SSF57903">
    <property type="entry name" value="FYVE/PHD zinc finger"/>
    <property type="match status" value="2"/>
</dbReference>
<keyword evidence="7 13" id="KW-0863">Zinc-finger</keyword>
<evidence type="ECO:0000259" key="18">
    <source>
        <dbReference type="PROSITE" id="PS50868"/>
    </source>
</evidence>
<evidence type="ECO:0000256" key="1">
    <source>
        <dbReference type="ARBA" id="ARBA00004123"/>
    </source>
</evidence>
<keyword evidence="3" id="KW-0808">Transferase</keyword>
<dbReference type="OrthoDB" id="308383at2759"/>
<dbReference type="GeneID" id="109716731"/>
<evidence type="ECO:0000256" key="6">
    <source>
        <dbReference type="ARBA" id="ARBA00022737"/>
    </source>
</evidence>
<evidence type="ECO:0000259" key="16">
    <source>
        <dbReference type="PROSITE" id="PS50280"/>
    </source>
</evidence>
<dbReference type="InterPro" id="IPR001214">
    <property type="entry name" value="SET_dom"/>
</dbReference>
<evidence type="ECO:0000256" key="7">
    <source>
        <dbReference type="ARBA" id="ARBA00022771"/>
    </source>
</evidence>
<dbReference type="InterPro" id="IPR019786">
    <property type="entry name" value="Zinc_finger_PHD-type_CS"/>
</dbReference>
<evidence type="ECO:0000256" key="9">
    <source>
        <dbReference type="ARBA" id="ARBA00022853"/>
    </source>
</evidence>
<proteinExistence type="predicted"/>
<dbReference type="PROSITE" id="PS50812">
    <property type="entry name" value="PWWP"/>
    <property type="match status" value="1"/>
</dbReference>
<dbReference type="InterPro" id="IPR003616">
    <property type="entry name" value="Post-SET_dom"/>
</dbReference>
<feature type="compositionally biased region" description="Basic and acidic residues" evidence="14">
    <location>
        <begin position="39"/>
        <end position="50"/>
    </location>
</feature>
<dbReference type="PANTHER" id="PTHR13793">
    <property type="entry name" value="PHD FINGER PROTEINS"/>
    <property type="match status" value="1"/>
</dbReference>
<evidence type="ECO:0000256" key="5">
    <source>
        <dbReference type="ARBA" id="ARBA00022723"/>
    </source>
</evidence>
<dbReference type="PANTHER" id="PTHR13793:SF132">
    <property type="entry name" value="HISTONE-LYSINE N-METHYLTRANSFERASE ATX5"/>
    <property type="match status" value="1"/>
</dbReference>
<dbReference type="InterPro" id="IPR013083">
    <property type="entry name" value="Znf_RING/FYVE/PHD"/>
</dbReference>
<feature type="domain" description="SET" evidence="16">
    <location>
        <begin position="912"/>
        <end position="1029"/>
    </location>
</feature>
<accession>A0A6P5FWJ5</accession>
<dbReference type="RefSeq" id="XP_020097878.1">
    <property type="nucleotide sequence ID" value="XM_020242289.1"/>
</dbReference>
<reference evidence="20" key="1">
    <citation type="journal article" date="2015" name="Nat. Genet.">
        <title>The pineapple genome and the evolution of CAM photosynthesis.</title>
        <authorList>
            <person name="Ming R."/>
            <person name="VanBuren R."/>
            <person name="Wai C.M."/>
            <person name="Tang H."/>
            <person name="Schatz M.C."/>
            <person name="Bowers J.E."/>
            <person name="Lyons E."/>
            <person name="Wang M.L."/>
            <person name="Chen J."/>
            <person name="Biggers E."/>
            <person name="Zhang J."/>
            <person name="Huang L."/>
            <person name="Zhang L."/>
            <person name="Miao W."/>
            <person name="Zhang J."/>
            <person name="Ye Z."/>
            <person name="Miao C."/>
            <person name="Lin Z."/>
            <person name="Wang H."/>
            <person name="Zhou H."/>
            <person name="Yim W.C."/>
            <person name="Priest H.D."/>
            <person name="Zheng C."/>
            <person name="Woodhouse M."/>
            <person name="Edger P.P."/>
            <person name="Guyot R."/>
            <person name="Guo H.B."/>
            <person name="Guo H."/>
            <person name="Zheng G."/>
            <person name="Singh R."/>
            <person name="Sharma A."/>
            <person name="Min X."/>
            <person name="Zheng Y."/>
            <person name="Lee H."/>
            <person name="Gurtowski J."/>
            <person name="Sedlazeck F.J."/>
            <person name="Harkess A."/>
            <person name="McKain M.R."/>
            <person name="Liao Z."/>
            <person name="Fang J."/>
            <person name="Liu J."/>
            <person name="Zhang X."/>
            <person name="Zhang Q."/>
            <person name="Hu W."/>
            <person name="Qin Y."/>
            <person name="Wang K."/>
            <person name="Chen L.Y."/>
            <person name="Shirley N."/>
            <person name="Lin Y.R."/>
            <person name="Liu L.Y."/>
            <person name="Hernandez A.G."/>
            <person name="Wright C.L."/>
            <person name="Bulone V."/>
            <person name="Tuskan G.A."/>
            <person name="Heath K."/>
            <person name="Zee F."/>
            <person name="Moore P.H."/>
            <person name="Sunkar R."/>
            <person name="Leebens-Mack J.H."/>
            <person name="Mockler T."/>
            <person name="Bennetzen J.L."/>
            <person name="Freeling M."/>
            <person name="Sankoff D."/>
            <person name="Paterson A.H."/>
            <person name="Zhu X."/>
            <person name="Yang X."/>
            <person name="Smith J.A."/>
            <person name="Cushman J.C."/>
            <person name="Paull R.E."/>
            <person name="Yu Q."/>
        </authorList>
    </citation>
    <scope>NUCLEOTIDE SEQUENCE [LARGE SCALE GENOMIC DNA]</scope>
    <source>
        <strain evidence="20">cv. F153</strain>
    </source>
</reference>
<feature type="domain" description="PHD-type" evidence="19">
    <location>
        <begin position="677"/>
        <end position="792"/>
    </location>
</feature>
<evidence type="ECO:0000256" key="13">
    <source>
        <dbReference type="PROSITE-ProRule" id="PRU00146"/>
    </source>
</evidence>
<keyword evidence="8" id="KW-0862">Zinc</keyword>
<dbReference type="InterPro" id="IPR025780">
    <property type="entry name" value="Hist-Lys_N-MeTrfase_ATX"/>
</dbReference>
<dbReference type="PROSITE" id="PS50016">
    <property type="entry name" value="ZF_PHD_2"/>
    <property type="match status" value="2"/>
</dbReference>
<dbReference type="Pfam" id="PF00628">
    <property type="entry name" value="PHD"/>
    <property type="match status" value="1"/>
</dbReference>
<reference evidence="21" key="2">
    <citation type="submission" date="2025-08" db="UniProtKB">
        <authorList>
            <consortium name="RefSeq"/>
        </authorList>
    </citation>
    <scope>IDENTIFICATION</scope>
    <source>
        <tissue evidence="21">Leaf</tissue>
    </source>
</reference>
<dbReference type="InterPro" id="IPR050701">
    <property type="entry name" value="Histone_Mod_Regulator"/>
</dbReference>
<keyword evidence="10" id="KW-0539">Nucleus</keyword>
<dbReference type="InterPro" id="IPR001965">
    <property type="entry name" value="Znf_PHD"/>
</dbReference>
<evidence type="ECO:0000259" key="15">
    <source>
        <dbReference type="PROSITE" id="PS50016"/>
    </source>
</evidence>
<keyword evidence="5" id="KW-0479">Metal-binding</keyword>
<evidence type="ECO:0000256" key="14">
    <source>
        <dbReference type="SAM" id="MobiDB-lite"/>
    </source>
</evidence>
<feature type="domain" description="PHD-type" evidence="15">
    <location>
        <begin position="437"/>
        <end position="492"/>
    </location>
</feature>
<dbReference type="PROSITE" id="PS50280">
    <property type="entry name" value="SET"/>
    <property type="match status" value="1"/>
</dbReference>
<evidence type="ECO:0000313" key="21">
    <source>
        <dbReference type="RefSeq" id="XP_020097878.1"/>
    </source>
</evidence>
<dbReference type="AlphaFoldDB" id="A0A6P5FWJ5"/>
<dbReference type="Pfam" id="PF00856">
    <property type="entry name" value="SET"/>
    <property type="match status" value="1"/>
</dbReference>
<dbReference type="GO" id="GO:0006357">
    <property type="term" value="P:regulation of transcription by RNA polymerase II"/>
    <property type="evidence" value="ECO:0007669"/>
    <property type="project" value="TreeGrafter"/>
</dbReference>
<evidence type="ECO:0000256" key="3">
    <source>
        <dbReference type="ARBA" id="ARBA00022679"/>
    </source>
</evidence>
<dbReference type="GO" id="GO:0008168">
    <property type="term" value="F:methyltransferase activity"/>
    <property type="evidence" value="ECO:0007669"/>
    <property type="project" value="UniProtKB-KW"/>
</dbReference>
<keyword evidence="20" id="KW-1185">Reference proteome</keyword>
<comment type="subcellular location">
    <subcellularLocation>
        <location evidence="1">Nucleus</location>
    </subcellularLocation>
</comment>
<dbReference type="InterPro" id="IPR019787">
    <property type="entry name" value="Znf_PHD-finger"/>
</dbReference>
<feature type="compositionally biased region" description="Basic and acidic residues" evidence="14">
    <location>
        <begin position="135"/>
        <end position="150"/>
    </location>
</feature>
<dbReference type="InterPro" id="IPR042011">
    <property type="entry name" value="ATX3/4/5_PHD"/>
</dbReference>
<feature type="domain" description="PWWP" evidence="17">
    <location>
        <begin position="252"/>
        <end position="321"/>
    </location>
</feature>
<keyword evidence="2" id="KW-0489">Methyltransferase</keyword>
<dbReference type="Pfam" id="PF13832">
    <property type="entry name" value="zf-HC5HC2H_2"/>
    <property type="match status" value="1"/>
</dbReference>
<dbReference type="Pfam" id="PF00855">
    <property type="entry name" value="PWWP"/>
    <property type="match status" value="1"/>
</dbReference>
<dbReference type="InterPro" id="IPR046341">
    <property type="entry name" value="SET_dom_sf"/>
</dbReference>
<dbReference type="GO" id="GO:0048188">
    <property type="term" value="C:Set1C/COMPASS complex"/>
    <property type="evidence" value="ECO:0007669"/>
    <property type="project" value="UniProtKB-ARBA"/>
</dbReference>
<dbReference type="SMART" id="SM00508">
    <property type="entry name" value="PostSET"/>
    <property type="match status" value="1"/>
</dbReference>
<dbReference type="CDD" id="cd15495">
    <property type="entry name" value="PHD_ATX3_4_5_like"/>
    <property type="match status" value="1"/>
</dbReference>
<sequence length="1054" mass="118292">MIVKRTLRSQMQSLKRCKAESPSFSGDGGGEEAAAAQEEEGREKRRKQEGEFATLEVVGGFSEAGIARERGGDVLGFRRGELTSSAAAGAPSLSSVSLGPGEMASEPRDRPAGPATAGAPPVRTLRGRAKVLPSRLRDSVLVDPLKEEKPSANGPENHSQDKEELLGAKDRPFSLKQNPNSFALSGEGECYRPCGDFGENKCSTSCSTLTLANGDVGEAMDVYSGPAVIECRQRKEGVERKEDFFWPEDFVLGDIVWAKSGKKCPAWPAMVIDAMLQAPESVLKFCIPGAICVMFFGYSGNGHGRDYAWVKQGMLFPFIDYLDRFQGQQLYKANSSSFRMAIEEAFLAEHGIFDVQFNGPNTDGQPTYNQSIPKSLQEVTDSNNDQECQSQIQAVSKSELHCRSCGLSLPSKSAKKKKSEDSEQLLCRICAKLVKSKQYCSICKKIWHHTDGGNWVCCDGCQLWVHVECDRTCSNIKDLEDTEYFCPDCKAKTKRLSEKEKKHSSSESRCNSSVEKRLPEAIPIWCHGMEALYLHEQHVVLCECSSCKKRKLSLSEWERHTGSKRKNWKNSVKVKSTMELLVKLLENSSYGNIAIHVSPKQREEKLLDLLQEAYDPVYAKWTTERCAVCRWVEDWEYNKMIICNRCQVAVHQECYGARSVRDFTSWVCRACATPQQRQDCCLCPVKGGALKPTDVDSLWVHVTCAWFRPEVTFSSEETMEPAIGILNIASESFKKTCVICKQMHGSCTKCYKCSTYYHAVCASRAGHRMELHCSERSGRQITKFISYCTDHGAPNPDNVLIVHTPNGVFSTKILLQNNDKQAFGRLINKEVSNGAILPAEHPEASSAMRCLIYRKAEPKRRQNEAIAHRVMGPRHHSWGAIESLNPPVDARNSESFSTFRERLKYLQKTEKYRVCFGKSGIHGWGLFARRNIQEGEMVIEYRGEQVRRSVADLREAHYRLAKKDCYLFKISEDVVVDATDKGNIARLINHSCMPNCYARIMSVGHENNRIVLIAKRDVSAGEELTYNYLFDPDEAEECRVPCLCNAPNCRGYMN</sequence>
<evidence type="ECO:0000256" key="4">
    <source>
        <dbReference type="ARBA" id="ARBA00022691"/>
    </source>
</evidence>
<dbReference type="Proteomes" id="UP000515123">
    <property type="component" value="Linkage group 10"/>
</dbReference>
<feature type="compositionally biased region" description="Low complexity" evidence="14">
    <location>
        <begin position="84"/>
        <end position="101"/>
    </location>
</feature>
<organism evidence="20 21">
    <name type="scientific">Ananas comosus</name>
    <name type="common">Pineapple</name>
    <name type="synonym">Ananas ananas</name>
    <dbReference type="NCBI Taxonomy" id="4615"/>
    <lineage>
        <taxon>Eukaryota</taxon>
        <taxon>Viridiplantae</taxon>
        <taxon>Streptophyta</taxon>
        <taxon>Embryophyta</taxon>
        <taxon>Tracheophyta</taxon>
        <taxon>Spermatophyta</taxon>
        <taxon>Magnoliopsida</taxon>
        <taxon>Liliopsida</taxon>
        <taxon>Poales</taxon>
        <taxon>Bromeliaceae</taxon>
        <taxon>Bromelioideae</taxon>
        <taxon>Ananas</taxon>
    </lineage>
</organism>
<dbReference type="CDD" id="cd20143">
    <property type="entry name" value="PWWP_AtATX3-like"/>
    <property type="match status" value="1"/>
</dbReference>
<evidence type="ECO:0000256" key="10">
    <source>
        <dbReference type="ARBA" id="ARBA00023242"/>
    </source>
</evidence>
<feature type="compositionally biased region" description="Low complexity" evidence="14">
    <location>
        <begin position="112"/>
        <end position="121"/>
    </location>
</feature>
<evidence type="ECO:0000313" key="20">
    <source>
        <dbReference type="Proteomes" id="UP000515123"/>
    </source>
</evidence>
<dbReference type="PROSITE" id="PS50868">
    <property type="entry name" value="POST_SET"/>
    <property type="match status" value="1"/>
</dbReference>
<dbReference type="InterPro" id="IPR034732">
    <property type="entry name" value="EPHD"/>
</dbReference>
<evidence type="ECO:0000256" key="2">
    <source>
        <dbReference type="ARBA" id="ARBA00022603"/>
    </source>
</evidence>
<keyword evidence="6" id="KW-0677">Repeat</keyword>
<evidence type="ECO:0000256" key="12">
    <source>
        <dbReference type="ARBA" id="ARBA00054897"/>
    </source>
</evidence>
<dbReference type="Gene3D" id="2.170.270.10">
    <property type="entry name" value="SET domain"/>
    <property type="match status" value="1"/>
</dbReference>
<feature type="region of interest" description="Disordered" evidence="14">
    <location>
        <begin position="84"/>
        <end position="162"/>
    </location>
</feature>
<protein>
    <submittedName>
        <fullName evidence="21">Histone-lysine N-methyltransferase ATX4-like</fullName>
    </submittedName>
</protein>
<feature type="domain" description="PHD-type" evidence="15">
    <location>
        <begin position="623"/>
        <end position="674"/>
    </location>
</feature>
<dbReference type="SMART" id="SM00249">
    <property type="entry name" value="PHD"/>
    <property type="match status" value="3"/>
</dbReference>
<dbReference type="PROSITE" id="PS51566">
    <property type="entry name" value="SAM_MT43_TRX_MLL"/>
    <property type="match status" value="1"/>
</dbReference>
<evidence type="ECO:0000259" key="17">
    <source>
        <dbReference type="PROSITE" id="PS50812"/>
    </source>
</evidence>
<keyword evidence="4" id="KW-0949">S-adenosyl-L-methionine</keyword>
<dbReference type="InterPro" id="IPR011011">
    <property type="entry name" value="Znf_FYVE_PHD"/>
</dbReference>
<dbReference type="FunFam" id="2.170.270.10:FF:000058">
    <property type="entry name" value="Histone-lysine N-methyltransferase"/>
    <property type="match status" value="1"/>
</dbReference>
<dbReference type="GO" id="GO:0032259">
    <property type="term" value="P:methylation"/>
    <property type="evidence" value="ECO:0007669"/>
    <property type="project" value="UniProtKB-KW"/>
</dbReference>
<dbReference type="GO" id="GO:0008270">
    <property type="term" value="F:zinc ion binding"/>
    <property type="evidence" value="ECO:0007669"/>
    <property type="project" value="UniProtKB-KW"/>
</dbReference>
<name>A0A6P5FWJ5_ANACO</name>
<dbReference type="GO" id="GO:0006325">
    <property type="term" value="P:chromatin organization"/>
    <property type="evidence" value="ECO:0007669"/>
    <property type="project" value="UniProtKB-KW"/>
</dbReference>
<evidence type="ECO:0000256" key="11">
    <source>
        <dbReference type="ARBA" id="ARBA00052314"/>
    </source>
</evidence>
<comment type="function">
    <text evidence="12">Histone methyltransferase.</text>
</comment>
<dbReference type="SUPFAM" id="SSF82199">
    <property type="entry name" value="SET domain"/>
    <property type="match status" value="1"/>
</dbReference>
<dbReference type="PROSITE" id="PS01359">
    <property type="entry name" value="ZF_PHD_1"/>
    <property type="match status" value="1"/>
</dbReference>
<dbReference type="Pfam" id="PF13831">
    <property type="entry name" value="PHD_2"/>
    <property type="match status" value="1"/>
</dbReference>
<dbReference type="SMART" id="SM00317">
    <property type="entry name" value="SET"/>
    <property type="match status" value="1"/>
</dbReference>
<feature type="region of interest" description="Disordered" evidence="14">
    <location>
        <begin position="1"/>
        <end position="51"/>
    </location>
</feature>
<gene>
    <name evidence="21" type="primary">LOC109716731</name>
</gene>